<name>A0A3M0KN61_HIRRU</name>
<organism evidence="1 2">
    <name type="scientific">Hirundo rustica rustica</name>
    <dbReference type="NCBI Taxonomy" id="333673"/>
    <lineage>
        <taxon>Eukaryota</taxon>
        <taxon>Metazoa</taxon>
        <taxon>Chordata</taxon>
        <taxon>Craniata</taxon>
        <taxon>Vertebrata</taxon>
        <taxon>Euteleostomi</taxon>
        <taxon>Archelosauria</taxon>
        <taxon>Archosauria</taxon>
        <taxon>Dinosauria</taxon>
        <taxon>Saurischia</taxon>
        <taxon>Theropoda</taxon>
        <taxon>Coelurosauria</taxon>
        <taxon>Aves</taxon>
        <taxon>Neognathae</taxon>
        <taxon>Neoaves</taxon>
        <taxon>Telluraves</taxon>
        <taxon>Australaves</taxon>
        <taxon>Passeriformes</taxon>
        <taxon>Sylvioidea</taxon>
        <taxon>Hirundinidae</taxon>
        <taxon>Hirundo</taxon>
    </lineage>
</organism>
<sequence length="158" mass="18543">MPLCWHWANADEKGTEPSSLASLYIQRSPNFAMNQLEKPCLWYWFGIQLTDRIALVPAKQRAQRKARNANFHLFQMRVKFPLLAMRVQIWQSKMLPNPFFQCCRLLAMALEHQDYFFAWELELEPGTKVSEDVTQLKGGKRIVHRVFFRDIENAAANV</sequence>
<reference evidence="1 2" key="1">
    <citation type="submission" date="2018-07" db="EMBL/GenBank/DDBJ databases">
        <title>A high quality draft genome assembly of the barn swallow (H. rustica rustica).</title>
        <authorList>
            <person name="Formenti G."/>
            <person name="Chiara M."/>
            <person name="Poveda L."/>
            <person name="Francoijs K.-J."/>
            <person name="Bonisoli-Alquati A."/>
            <person name="Canova L."/>
            <person name="Gianfranceschi L."/>
            <person name="Horner D.S."/>
            <person name="Saino N."/>
        </authorList>
    </citation>
    <scope>NUCLEOTIDE SEQUENCE [LARGE SCALE GENOMIC DNA]</scope>
    <source>
        <strain evidence="1">Chelidonia</strain>
        <tissue evidence="1">Blood</tissue>
    </source>
</reference>
<gene>
    <name evidence="1" type="ORF">DUI87_09642</name>
</gene>
<dbReference type="Proteomes" id="UP000269221">
    <property type="component" value="Unassembled WGS sequence"/>
</dbReference>
<dbReference type="EMBL" id="QRBI01000105">
    <property type="protein sequence ID" value="RMC14545.1"/>
    <property type="molecule type" value="Genomic_DNA"/>
</dbReference>
<keyword evidence="2" id="KW-1185">Reference proteome</keyword>
<evidence type="ECO:0000313" key="2">
    <source>
        <dbReference type="Proteomes" id="UP000269221"/>
    </source>
</evidence>
<protein>
    <submittedName>
        <fullName evidence="1">Uncharacterized protein</fullName>
    </submittedName>
</protein>
<accession>A0A3M0KN61</accession>
<evidence type="ECO:0000313" key="1">
    <source>
        <dbReference type="EMBL" id="RMC14545.1"/>
    </source>
</evidence>
<dbReference type="AlphaFoldDB" id="A0A3M0KN61"/>
<proteinExistence type="predicted"/>
<comment type="caution">
    <text evidence="1">The sequence shown here is derived from an EMBL/GenBank/DDBJ whole genome shotgun (WGS) entry which is preliminary data.</text>
</comment>